<keyword evidence="10" id="KW-0175">Coiled coil</keyword>
<feature type="domain" description="Histidine kinase" evidence="11">
    <location>
        <begin position="393"/>
        <end position="589"/>
    </location>
</feature>
<dbReference type="Pfam" id="PF07568">
    <property type="entry name" value="HisKA_2"/>
    <property type="match status" value="1"/>
</dbReference>
<dbReference type="PANTHER" id="PTHR41523:SF8">
    <property type="entry name" value="ETHYLENE RESPONSE SENSOR PROTEIN"/>
    <property type="match status" value="1"/>
</dbReference>
<dbReference type="InterPro" id="IPR005467">
    <property type="entry name" value="His_kinase_dom"/>
</dbReference>
<dbReference type="EC" id="2.7.13.3" evidence="2"/>
<feature type="modified residue" description="4-aspartylphosphate" evidence="9">
    <location>
        <position position="39"/>
    </location>
</feature>
<dbReference type="CDD" id="cd00130">
    <property type="entry name" value="PAS"/>
    <property type="match status" value="1"/>
</dbReference>
<evidence type="ECO:0000256" key="10">
    <source>
        <dbReference type="SAM" id="Coils"/>
    </source>
</evidence>
<keyword evidence="4" id="KW-0808">Transferase</keyword>
<evidence type="ECO:0000313" key="16">
    <source>
        <dbReference type="Proteomes" id="UP000673975"/>
    </source>
</evidence>
<dbReference type="PROSITE" id="PS50109">
    <property type="entry name" value="HIS_KIN"/>
    <property type="match status" value="1"/>
</dbReference>
<evidence type="ECO:0000256" key="6">
    <source>
        <dbReference type="ARBA" id="ARBA00022777"/>
    </source>
</evidence>
<dbReference type="Gene3D" id="3.30.450.20">
    <property type="entry name" value="PAS domain"/>
    <property type="match status" value="2"/>
</dbReference>
<keyword evidence="16" id="KW-1185">Reference proteome</keyword>
<evidence type="ECO:0000259" key="14">
    <source>
        <dbReference type="PROSITE" id="PS50113"/>
    </source>
</evidence>
<evidence type="ECO:0000256" key="5">
    <source>
        <dbReference type="ARBA" id="ARBA00022741"/>
    </source>
</evidence>
<feature type="domain" description="PAS" evidence="13">
    <location>
        <begin position="130"/>
        <end position="208"/>
    </location>
</feature>
<dbReference type="PROSITE" id="PS50112">
    <property type="entry name" value="PAS"/>
    <property type="match status" value="1"/>
</dbReference>
<dbReference type="SMART" id="SM00387">
    <property type="entry name" value="HATPase_c"/>
    <property type="match status" value="1"/>
</dbReference>
<accession>A0A8J7S7K6</accession>
<dbReference type="SUPFAM" id="SSF55874">
    <property type="entry name" value="ATPase domain of HSP90 chaperone/DNA topoisomerase II/histidine kinase"/>
    <property type="match status" value="1"/>
</dbReference>
<dbReference type="InterPro" id="IPR036890">
    <property type="entry name" value="HATPase_C_sf"/>
</dbReference>
<dbReference type="InterPro" id="IPR000700">
    <property type="entry name" value="PAS-assoc_C"/>
</dbReference>
<evidence type="ECO:0000256" key="3">
    <source>
        <dbReference type="ARBA" id="ARBA00022553"/>
    </source>
</evidence>
<feature type="domain" description="Response regulatory" evidence="12">
    <location>
        <begin position="1"/>
        <end position="104"/>
    </location>
</feature>
<dbReference type="PANTHER" id="PTHR41523">
    <property type="entry name" value="TWO-COMPONENT SYSTEM SENSOR PROTEIN"/>
    <property type="match status" value="1"/>
</dbReference>
<dbReference type="Gene3D" id="3.30.565.10">
    <property type="entry name" value="Histidine kinase-like ATPase, C-terminal domain"/>
    <property type="match status" value="1"/>
</dbReference>
<evidence type="ECO:0000256" key="1">
    <source>
        <dbReference type="ARBA" id="ARBA00000085"/>
    </source>
</evidence>
<evidence type="ECO:0000256" key="7">
    <source>
        <dbReference type="ARBA" id="ARBA00022840"/>
    </source>
</evidence>
<comment type="catalytic activity">
    <reaction evidence="1">
        <text>ATP + protein L-histidine = ADP + protein N-phospho-L-histidine.</text>
        <dbReference type="EC" id="2.7.13.3"/>
    </reaction>
</comment>
<dbReference type="SMART" id="SM00091">
    <property type="entry name" value="PAS"/>
    <property type="match status" value="2"/>
</dbReference>
<sequence length="591" mass="67891">MSWRKDLENMGYAVIRVNSGECAIELAGKNRGIDLILMDIEPGGNINGVHAAEQILQKHDLPLVFILSSPEPETLEKVENITSYGFVTSKSSMAEVNSYFKMVLRHFETKKRMSKELAEREKAKKALQESEEKYRVAFKNTGTAMCITETDGTLSWVNAKFADLAGYAIEEIENKKTWMDFVFKEDLERMREQHELWRQNKEEALNEYEFSFIDRNHNIKDIHLYIDMIPGTDKSVASLLDITQRKKAEKELLFQNVLMKTQLEVSLDGILIVDENGKITSFNQRFADIWEIPDSIMFLQSGEEALEYVLPKLTNPGEFAQRIYDLYENKQKKSYDEIALTDGKVLDRYSSPMFGPNNEYYGRIWYYRDITERKRTEEALKRSLKEKDVLLSEIHHRVKNNMAVISSMITLQSEFGDLKKGSDELLGDLQTRIMSMSWVHELVYESSNFDQIPSEKLMKRLADYLKNSYQIEGKEISMQVHSEDIMLDMNNSVPLTLLVSELLTNALKHAFTDRRTGHIDLSLISQEEGFLLVVQDDGVGVSDPDKLQFPESFGYTIIHGLAGQLRAELTISSPPEGGLKVEAWFPEKLTS</sequence>
<dbReference type="Pfam" id="PF12860">
    <property type="entry name" value="PAS_7"/>
    <property type="match status" value="1"/>
</dbReference>
<evidence type="ECO:0000313" key="15">
    <source>
        <dbReference type="EMBL" id="MBP3191678.1"/>
    </source>
</evidence>
<dbReference type="GO" id="GO:0005524">
    <property type="term" value="F:ATP binding"/>
    <property type="evidence" value="ECO:0007669"/>
    <property type="project" value="UniProtKB-KW"/>
</dbReference>
<feature type="domain" description="PAC" evidence="14">
    <location>
        <begin position="331"/>
        <end position="382"/>
    </location>
</feature>
<keyword evidence="6" id="KW-0418">Kinase</keyword>
<evidence type="ECO:0000259" key="11">
    <source>
        <dbReference type="PROSITE" id="PS50109"/>
    </source>
</evidence>
<dbReference type="PROSITE" id="PS50110">
    <property type="entry name" value="RESPONSE_REGULATORY"/>
    <property type="match status" value="1"/>
</dbReference>
<keyword evidence="5" id="KW-0547">Nucleotide-binding</keyword>
<organism evidence="15 16">
    <name type="scientific">Natronogracilivirga saccharolytica</name>
    <dbReference type="NCBI Taxonomy" id="2812953"/>
    <lineage>
        <taxon>Bacteria</taxon>
        <taxon>Pseudomonadati</taxon>
        <taxon>Balneolota</taxon>
        <taxon>Balneolia</taxon>
        <taxon>Balneolales</taxon>
        <taxon>Cyclonatronaceae</taxon>
        <taxon>Natronogracilivirga</taxon>
    </lineage>
</organism>
<dbReference type="InterPro" id="IPR001789">
    <property type="entry name" value="Sig_transdc_resp-reg_receiver"/>
</dbReference>
<dbReference type="AlphaFoldDB" id="A0A8J7S7K6"/>
<feature type="coiled-coil region" evidence="10">
    <location>
        <begin position="110"/>
        <end position="140"/>
    </location>
</feature>
<keyword evidence="8" id="KW-0843">Virulence</keyword>
<dbReference type="PROSITE" id="PS50113">
    <property type="entry name" value="PAC"/>
    <property type="match status" value="1"/>
</dbReference>
<dbReference type="EMBL" id="JAFIDN010000002">
    <property type="protein sequence ID" value="MBP3191678.1"/>
    <property type="molecule type" value="Genomic_DNA"/>
</dbReference>
<dbReference type="GO" id="GO:0000160">
    <property type="term" value="P:phosphorelay signal transduction system"/>
    <property type="evidence" value="ECO:0007669"/>
    <property type="project" value="InterPro"/>
</dbReference>
<evidence type="ECO:0000259" key="13">
    <source>
        <dbReference type="PROSITE" id="PS50112"/>
    </source>
</evidence>
<dbReference type="InterPro" id="IPR035965">
    <property type="entry name" value="PAS-like_dom_sf"/>
</dbReference>
<proteinExistence type="predicted"/>
<name>A0A8J7S7K6_9BACT</name>
<reference evidence="15" key="1">
    <citation type="submission" date="2021-02" db="EMBL/GenBank/DDBJ databases">
        <title>Natronogracilivirga saccharolytica gen. nov. sp. nov. a new anaerobic, haloalkiliphilic carbohydrate-fermenting bacterium from soda lake and proposing of Cyclonatronumiaceae fam. nov. in the phylum Balneolaeota.</title>
        <authorList>
            <person name="Zhilina T.N."/>
            <person name="Sorokin D.Y."/>
            <person name="Zavarzina D.G."/>
            <person name="Toshchakov S.V."/>
            <person name="Kublanov I.V."/>
        </authorList>
    </citation>
    <scope>NUCLEOTIDE SEQUENCE</scope>
    <source>
        <strain evidence="15">Z-1702</strain>
    </source>
</reference>
<evidence type="ECO:0000256" key="2">
    <source>
        <dbReference type="ARBA" id="ARBA00012438"/>
    </source>
</evidence>
<dbReference type="InterPro" id="IPR011495">
    <property type="entry name" value="Sig_transdc_His_kin_sub2_dim/P"/>
</dbReference>
<evidence type="ECO:0000256" key="4">
    <source>
        <dbReference type="ARBA" id="ARBA00022679"/>
    </source>
</evidence>
<evidence type="ECO:0000259" key="12">
    <source>
        <dbReference type="PROSITE" id="PS50110"/>
    </source>
</evidence>
<dbReference type="InterPro" id="IPR011006">
    <property type="entry name" value="CheY-like_superfamily"/>
</dbReference>
<dbReference type="Gene3D" id="3.40.50.2300">
    <property type="match status" value="1"/>
</dbReference>
<keyword evidence="3 9" id="KW-0597">Phosphoprotein</keyword>
<dbReference type="NCBIfam" id="TIGR00229">
    <property type="entry name" value="sensory_box"/>
    <property type="match status" value="1"/>
</dbReference>
<comment type="caution">
    <text evidence="15">The sequence shown here is derived from an EMBL/GenBank/DDBJ whole genome shotgun (WGS) entry which is preliminary data.</text>
</comment>
<dbReference type="InterPro" id="IPR013655">
    <property type="entry name" value="PAS_fold_3"/>
</dbReference>
<protein>
    <recommendedName>
        <fullName evidence="2">histidine kinase</fullName>
        <ecNumber evidence="2">2.7.13.3</ecNumber>
    </recommendedName>
</protein>
<dbReference type="Pfam" id="PF08447">
    <property type="entry name" value="PAS_3"/>
    <property type="match status" value="1"/>
</dbReference>
<dbReference type="InterPro" id="IPR000014">
    <property type="entry name" value="PAS"/>
</dbReference>
<evidence type="ECO:0000256" key="8">
    <source>
        <dbReference type="ARBA" id="ARBA00023026"/>
    </source>
</evidence>
<keyword evidence="7" id="KW-0067">ATP-binding</keyword>
<dbReference type="Pfam" id="PF02518">
    <property type="entry name" value="HATPase_c"/>
    <property type="match status" value="1"/>
</dbReference>
<evidence type="ECO:0000256" key="9">
    <source>
        <dbReference type="PROSITE-ProRule" id="PRU00169"/>
    </source>
</evidence>
<dbReference type="GO" id="GO:0004673">
    <property type="term" value="F:protein histidine kinase activity"/>
    <property type="evidence" value="ECO:0007669"/>
    <property type="project" value="UniProtKB-EC"/>
</dbReference>
<dbReference type="Proteomes" id="UP000673975">
    <property type="component" value="Unassembled WGS sequence"/>
</dbReference>
<gene>
    <name evidence="15" type="ORF">NATSA_03280</name>
</gene>
<dbReference type="SUPFAM" id="SSF52172">
    <property type="entry name" value="CheY-like"/>
    <property type="match status" value="1"/>
</dbReference>
<dbReference type="InterPro" id="IPR003594">
    <property type="entry name" value="HATPase_dom"/>
</dbReference>
<dbReference type="SUPFAM" id="SSF55785">
    <property type="entry name" value="PYP-like sensor domain (PAS domain)"/>
    <property type="match status" value="2"/>
</dbReference>